<dbReference type="NCBIfam" id="TIGR00229">
    <property type="entry name" value="sensory_box"/>
    <property type="match status" value="1"/>
</dbReference>
<dbReference type="InterPro" id="IPR000014">
    <property type="entry name" value="PAS"/>
</dbReference>
<dbReference type="InterPro" id="IPR050469">
    <property type="entry name" value="Diguanylate_Cyclase"/>
</dbReference>
<dbReference type="SUPFAM" id="SSF55073">
    <property type="entry name" value="Nucleotide cyclase"/>
    <property type="match status" value="1"/>
</dbReference>
<dbReference type="SUPFAM" id="SSF55785">
    <property type="entry name" value="PYP-like sensor domain (PAS domain)"/>
    <property type="match status" value="1"/>
</dbReference>
<evidence type="ECO:0000313" key="2">
    <source>
        <dbReference type="EMBL" id="HIV61827.1"/>
    </source>
</evidence>
<dbReference type="Pfam" id="PF08447">
    <property type="entry name" value="PAS_3"/>
    <property type="match status" value="1"/>
</dbReference>
<keyword evidence="2" id="KW-0808">Transferase</keyword>
<reference evidence="2" key="1">
    <citation type="journal article" date="2021" name="PeerJ">
        <title>Extensive microbial diversity within the chicken gut microbiome revealed by metagenomics and culture.</title>
        <authorList>
            <person name="Gilroy R."/>
            <person name="Ravi A."/>
            <person name="Getino M."/>
            <person name="Pursley I."/>
            <person name="Horton D.L."/>
            <person name="Alikhan N.F."/>
            <person name="Baker D."/>
            <person name="Gharbi K."/>
            <person name="Hall N."/>
            <person name="Watson M."/>
            <person name="Adriaenssens E.M."/>
            <person name="Foster-Nyarko E."/>
            <person name="Jarju S."/>
            <person name="Secka A."/>
            <person name="Antonio M."/>
            <person name="Oren A."/>
            <person name="Chaudhuri R.R."/>
            <person name="La Ragione R."/>
            <person name="Hildebrand F."/>
            <person name="Pallen M.J."/>
        </authorList>
    </citation>
    <scope>NUCLEOTIDE SEQUENCE</scope>
    <source>
        <strain evidence="2">CHK193-4272</strain>
    </source>
</reference>
<dbReference type="EMBL" id="DXIE01000022">
    <property type="protein sequence ID" value="HIV61827.1"/>
    <property type="molecule type" value="Genomic_DNA"/>
</dbReference>
<keyword evidence="2" id="KW-0548">Nucleotidyltransferase</keyword>
<dbReference type="GO" id="GO:1902201">
    <property type="term" value="P:negative regulation of bacterial-type flagellum-dependent cell motility"/>
    <property type="evidence" value="ECO:0007669"/>
    <property type="project" value="TreeGrafter"/>
</dbReference>
<dbReference type="GO" id="GO:0052621">
    <property type="term" value="F:diguanylate cyclase activity"/>
    <property type="evidence" value="ECO:0007669"/>
    <property type="project" value="UniProtKB-EC"/>
</dbReference>
<dbReference type="InterPro" id="IPR035965">
    <property type="entry name" value="PAS-like_dom_sf"/>
</dbReference>
<dbReference type="InterPro" id="IPR043128">
    <property type="entry name" value="Rev_trsase/Diguanyl_cyclase"/>
</dbReference>
<dbReference type="CDD" id="cd00130">
    <property type="entry name" value="PAS"/>
    <property type="match status" value="1"/>
</dbReference>
<reference evidence="2" key="2">
    <citation type="submission" date="2021-04" db="EMBL/GenBank/DDBJ databases">
        <authorList>
            <person name="Gilroy R."/>
        </authorList>
    </citation>
    <scope>NUCLEOTIDE SEQUENCE</scope>
    <source>
        <strain evidence="2">CHK193-4272</strain>
    </source>
</reference>
<dbReference type="CDD" id="cd01949">
    <property type="entry name" value="GGDEF"/>
    <property type="match status" value="1"/>
</dbReference>
<dbReference type="Pfam" id="PF00990">
    <property type="entry name" value="GGDEF"/>
    <property type="match status" value="1"/>
</dbReference>
<dbReference type="Gene3D" id="3.30.70.270">
    <property type="match status" value="1"/>
</dbReference>
<dbReference type="GO" id="GO:0005886">
    <property type="term" value="C:plasma membrane"/>
    <property type="evidence" value="ECO:0007669"/>
    <property type="project" value="TreeGrafter"/>
</dbReference>
<accession>A0A9D1TH89</accession>
<comment type="caution">
    <text evidence="2">The sequence shown here is derived from an EMBL/GenBank/DDBJ whole genome shotgun (WGS) entry which is preliminary data.</text>
</comment>
<proteinExistence type="predicted"/>
<dbReference type="InterPro" id="IPR037401">
    <property type="entry name" value="SnoaL-like"/>
</dbReference>
<dbReference type="AlphaFoldDB" id="A0A9D1TH89"/>
<dbReference type="InterPro" id="IPR013655">
    <property type="entry name" value="PAS_fold_3"/>
</dbReference>
<dbReference type="PROSITE" id="PS50887">
    <property type="entry name" value="GGDEF"/>
    <property type="match status" value="1"/>
</dbReference>
<sequence>MSNTTAYNTIVEFFTYYLNERDINKVLSIVSDDIYSIGTGAGEIAIGKKEFSKLIAQEIESLPMSIKYEIKDYHEKSKVDGCFDCFCNMKLIVQMPDGNEVHYITRFTGCVCNENGKMLIQSAHMSDASTYQEEGEFFPLKFASEKIKSLDKEAKHELWEIFCQMLPGGIIGGYIEEGFPLYIINDNMLEMAGYSSYDEFFKDIDGLIINSINEDDRQMVINVIDDSFSKSNQYKVQYRMKTKDGGYIWVYDIGRKTVAQDGRDAIISMIVDVSDQVRTTQCLIDENTKDNLTGIYNRKGAESRIAEALRTSSEKYVFMMVDLDNFKMLNDIYGHAEGDKALQFIASKLNDSFRKTDTVCRIGGDEFAVFIADCPNISPIEEKIKRVINEYAEMIKENYPESNSSVSFGGICTSGLNSFTELYKKADKVLYGVKKSHKGRYAIENI</sequence>
<evidence type="ECO:0000313" key="3">
    <source>
        <dbReference type="Proteomes" id="UP000886808"/>
    </source>
</evidence>
<protein>
    <submittedName>
        <fullName evidence="2">Diguanylate cyclase</fullName>
        <ecNumber evidence="2">2.7.7.65</ecNumber>
    </submittedName>
</protein>
<organism evidence="2 3">
    <name type="scientific">Candidatus Butyricicoccus avistercoris</name>
    <dbReference type="NCBI Taxonomy" id="2838518"/>
    <lineage>
        <taxon>Bacteria</taxon>
        <taxon>Bacillati</taxon>
        <taxon>Bacillota</taxon>
        <taxon>Clostridia</taxon>
        <taxon>Eubacteriales</taxon>
        <taxon>Butyricicoccaceae</taxon>
        <taxon>Butyricicoccus</taxon>
    </lineage>
</organism>
<dbReference type="Gene3D" id="3.30.450.20">
    <property type="entry name" value="PAS domain"/>
    <property type="match status" value="1"/>
</dbReference>
<dbReference type="InterPro" id="IPR000160">
    <property type="entry name" value="GGDEF_dom"/>
</dbReference>
<dbReference type="InterPro" id="IPR029787">
    <property type="entry name" value="Nucleotide_cyclase"/>
</dbReference>
<gene>
    <name evidence="2" type="ORF">H9746_03130</name>
</gene>
<dbReference type="Proteomes" id="UP000886808">
    <property type="component" value="Unassembled WGS sequence"/>
</dbReference>
<dbReference type="PANTHER" id="PTHR45138:SF9">
    <property type="entry name" value="DIGUANYLATE CYCLASE DGCM-RELATED"/>
    <property type="match status" value="1"/>
</dbReference>
<dbReference type="PANTHER" id="PTHR45138">
    <property type="entry name" value="REGULATORY COMPONENTS OF SENSORY TRANSDUCTION SYSTEM"/>
    <property type="match status" value="1"/>
</dbReference>
<dbReference type="SMART" id="SM00267">
    <property type="entry name" value="GGDEF"/>
    <property type="match status" value="1"/>
</dbReference>
<evidence type="ECO:0000259" key="1">
    <source>
        <dbReference type="PROSITE" id="PS50887"/>
    </source>
</evidence>
<name>A0A9D1TH89_9FIRM</name>
<dbReference type="SUPFAM" id="SSF54427">
    <property type="entry name" value="NTF2-like"/>
    <property type="match status" value="1"/>
</dbReference>
<dbReference type="NCBIfam" id="TIGR00254">
    <property type="entry name" value="GGDEF"/>
    <property type="match status" value="1"/>
</dbReference>
<dbReference type="GO" id="GO:0043709">
    <property type="term" value="P:cell adhesion involved in single-species biofilm formation"/>
    <property type="evidence" value="ECO:0007669"/>
    <property type="project" value="TreeGrafter"/>
</dbReference>
<dbReference type="EC" id="2.7.7.65" evidence="2"/>
<dbReference type="InterPro" id="IPR032710">
    <property type="entry name" value="NTF2-like_dom_sf"/>
</dbReference>
<dbReference type="Gene3D" id="3.10.450.50">
    <property type="match status" value="1"/>
</dbReference>
<dbReference type="SMART" id="SM00086">
    <property type="entry name" value="PAC"/>
    <property type="match status" value="1"/>
</dbReference>
<dbReference type="Pfam" id="PF13474">
    <property type="entry name" value="SnoaL_3"/>
    <property type="match status" value="1"/>
</dbReference>
<dbReference type="InterPro" id="IPR001610">
    <property type="entry name" value="PAC"/>
</dbReference>
<feature type="domain" description="GGDEF" evidence="1">
    <location>
        <begin position="314"/>
        <end position="446"/>
    </location>
</feature>